<dbReference type="GO" id="GO:0016491">
    <property type="term" value="F:oxidoreductase activity"/>
    <property type="evidence" value="ECO:0007669"/>
    <property type="project" value="UniProtKB-KW"/>
</dbReference>
<dbReference type="InterPro" id="IPR044862">
    <property type="entry name" value="Pro_4_hyd_alph_FE2OG_OXY"/>
</dbReference>
<dbReference type="AlphaFoldDB" id="A0A0M0JUR9"/>
<gene>
    <name evidence="3" type="ORF">Ctob_006140</name>
</gene>
<evidence type="ECO:0000313" key="4">
    <source>
        <dbReference type="Proteomes" id="UP000037460"/>
    </source>
</evidence>
<dbReference type="PANTHER" id="PTHR35169:SF1">
    <property type="entry name" value="PROLYL 4-HYDROXYLASE ALPHA SUBUNIT FE(2+) 2OG DIOXYGENASE DOMAIN-CONTAINING PROTEIN"/>
    <property type="match status" value="1"/>
</dbReference>
<feature type="domain" description="Fe2OG dioxygenase" evidence="2">
    <location>
        <begin position="126"/>
        <end position="249"/>
    </location>
</feature>
<dbReference type="EMBL" id="JWZX01002253">
    <property type="protein sequence ID" value="KOO30280.1"/>
    <property type="molecule type" value="Genomic_DNA"/>
</dbReference>
<evidence type="ECO:0000313" key="3">
    <source>
        <dbReference type="EMBL" id="KOO30280.1"/>
    </source>
</evidence>
<evidence type="ECO:0000256" key="1">
    <source>
        <dbReference type="RuleBase" id="RU003682"/>
    </source>
</evidence>
<organism evidence="3 4">
    <name type="scientific">Chrysochromulina tobinii</name>
    <dbReference type="NCBI Taxonomy" id="1460289"/>
    <lineage>
        <taxon>Eukaryota</taxon>
        <taxon>Haptista</taxon>
        <taxon>Haptophyta</taxon>
        <taxon>Prymnesiophyceae</taxon>
        <taxon>Prymnesiales</taxon>
        <taxon>Chrysochromulinaceae</taxon>
        <taxon>Chrysochromulina</taxon>
    </lineage>
</organism>
<comment type="caution">
    <text evidence="3">The sequence shown here is derived from an EMBL/GenBank/DDBJ whole genome shotgun (WGS) entry which is preliminary data.</text>
</comment>
<evidence type="ECO:0000259" key="2">
    <source>
        <dbReference type="PROSITE" id="PS51471"/>
    </source>
</evidence>
<dbReference type="GO" id="GO:0046872">
    <property type="term" value="F:metal ion binding"/>
    <property type="evidence" value="ECO:0007669"/>
    <property type="project" value="UniProtKB-KW"/>
</dbReference>
<protein>
    <recommendedName>
        <fullName evidence="2">Fe2OG dioxygenase domain-containing protein</fullName>
    </recommendedName>
</protein>
<dbReference type="PROSITE" id="PS51471">
    <property type="entry name" value="FE2OG_OXY"/>
    <property type="match status" value="1"/>
</dbReference>
<keyword evidence="1" id="KW-0560">Oxidoreductase</keyword>
<name>A0A0M0JUR9_9EUKA</name>
<keyword evidence="1" id="KW-0408">Iron</keyword>
<comment type="similarity">
    <text evidence="1">Belongs to the iron/ascorbate-dependent oxidoreductase family.</text>
</comment>
<dbReference type="Gene3D" id="2.60.120.620">
    <property type="entry name" value="q2cbj1_9rhob like domain"/>
    <property type="match status" value="1"/>
</dbReference>
<dbReference type="OrthoDB" id="5952526at2759"/>
<dbReference type="InterPro" id="IPR005123">
    <property type="entry name" value="Oxoglu/Fe-dep_dioxygenase_dom"/>
</dbReference>
<sequence length="279" mass="30143">MHVELDGAIINGRWDCSTVAVYDGVIDDDLRSRLLGLLGSAAGWQPDAGPDVLCWEREGFRDVLGDKSEGALSWGLTDDALGRLCSQSPTPGPVLELQSRLQLLIDAANPGVACTVCRMPPAALGDEVPPLAANAPTAAEDRAAFNWHIDADPMLLPPSPWTDYYSRYPNRDPGRPRFVTALLYLPAEWRAEWGAPTRFLDTPTARVLETTPSPGRLILMDQDITHSVTAPNALAGDRPRYSLVLKLVVHPPDGGPLITPRLARSEAVLFGSAARKGEP</sequence>
<dbReference type="PANTHER" id="PTHR35169">
    <property type="entry name" value="FE2OG DIOXYGENASE DOMAIN-CONTAINING PROTEIN"/>
    <property type="match status" value="1"/>
</dbReference>
<proteinExistence type="inferred from homology"/>
<accession>A0A0M0JUR9</accession>
<keyword evidence="4" id="KW-1185">Reference proteome</keyword>
<keyword evidence="1" id="KW-0479">Metal-binding</keyword>
<dbReference type="Pfam" id="PF13640">
    <property type="entry name" value="2OG-FeII_Oxy_3"/>
    <property type="match status" value="1"/>
</dbReference>
<dbReference type="Proteomes" id="UP000037460">
    <property type="component" value="Unassembled WGS sequence"/>
</dbReference>
<reference evidence="4" key="1">
    <citation type="journal article" date="2015" name="PLoS Genet.">
        <title>Genome Sequence and Transcriptome Analyses of Chrysochromulina tobin: Metabolic Tools for Enhanced Algal Fitness in the Prominent Order Prymnesiales (Haptophyceae).</title>
        <authorList>
            <person name="Hovde B.T."/>
            <person name="Deodato C.R."/>
            <person name="Hunsperger H.M."/>
            <person name="Ryken S.A."/>
            <person name="Yost W."/>
            <person name="Jha R.K."/>
            <person name="Patterson J."/>
            <person name="Monnat R.J. Jr."/>
            <person name="Barlow S.B."/>
            <person name="Starkenburg S.R."/>
            <person name="Cattolico R.A."/>
        </authorList>
    </citation>
    <scope>NUCLEOTIDE SEQUENCE</scope>
    <source>
        <strain evidence="4">CCMP291</strain>
    </source>
</reference>